<sequence>MNHQEIVQILNEIEHPAICYSLIKLGIVKDIELEGKKVNVVFAFPFPNIPIADQLIASISIVVRKLDLEFEYETRVMDDLERELFLQMESKAWKG</sequence>
<comment type="caution">
    <text evidence="2">The sequence shown here is derived from an EMBL/GenBank/DDBJ whole genome shotgun (WGS) entry which is preliminary data.</text>
</comment>
<dbReference type="AlphaFoldDB" id="A0A434AZF7"/>
<reference evidence="2 3" key="1">
    <citation type="submission" date="2018-11" db="EMBL/GenBank/DDBJ databases">
        <title>Parancylomarina longa gen. nov., sp. nov., isolated from sediments of southern Okinawa.</title>
        <authorList>
            <person name="Fu T."/>
        </authorList>
    </citation>
    <scope>NUCLEOTIDE SEQUENCE [LARGE SCALE GENOMIC DNA]</scope>
    <source>
        <strain evidence="2 3">T3-2 S1-C</strain>
    </source>
</reference>
<dbReference type="InterPro" id="IPR034904">
    <property type="entry name" value="FSCA_dom_sf"/>
</dbReference>
<proteinExistence type="predicted"/>
<protein>
    <submittedName>
        <fullName evidence="2">DUF59 domain-containing protein</fullName>
    </submittedName>
</protein>
<dbReference type="OrthoDB" id="5373064at2"/>
<evidence type="ECO:0000313" key="3">
    <source>
        <dbReference type="Proteomes" id="UP000282985"/>
    </source>
</evidence>
<dbReference type="SUPFAM" id="SSF117916">
    <property type="entry name" value="Fe-S cluster assembly (FSCA) domain-like"/>
    <property type="match status" value="1"/>
</dbReference>
<organism evidence="2 3">
    <name type="scientific">Ancylomarina longa</name>
    <dbReference type="NCBI Taxonomy" id="2487017"/>
    <lineage>
        <taxon>Bacteria</taxon>
        <taxon>Pseudomonadati</taxon>
        <taxon>Bacteroidota</taxon>
        <taxon>Bacteroidia</taxon>
        <taxon>Marinilabiliales</taxon>
        <taxon>Marinifilaceae</taxon>
        <taxon>Ancylomarina</taxon>
    </lineage>
</organism>
<keyword evidence="3" id="KW-1185">Reference proteome</keyword>
<evidence type="ECO:0000313" key="2">
    <source>
        <dbReference type="EMBL" id="RUT80001.1"/>
    </source>
</evidence>
<dbReference type="EMBL" id="RJJX01000001">
    <property type="protein sequence ID" value="RUT80001.1"/>
    <property type="molecule type" value="Genomic_DNA"/>
</dbReference>
<dbReference type="InterPro" id="IPR002744">
    <property type="entry name" value="MIP18-like"/>
</dbReference>
<dbReference type="Gene3D" id="3.30.300.130">
    <property type="entry name" value="Fe-S cluster assembly (FSCA)"/>
    <property type="match status" value="1"/>
</dbReference>
<feature type="domain" description="MIP18 family-like" evidence="1">
    <location>
        <begin position="4"/>
        <end position="67"/>
    </location>
</feature>
<accession>A0A434AZF7</accession>
<dbReference type="RefSeq" id="WP_127342143.1">
    <property type="nucleotide sequence ID" value="NZ_RJJX01000001.1"/>
</dbReference>
<name>A0A434AZF7_9BACT</name>
<dbReference type="Proteomes" id="UP000282985">
    <property type="component" value="Unassembled WGS sequence"/>
</dbReference>
<gene>
    <name evidence="2" type="ORF">DLK05_01200</name>
</gene>
<evidence type="ECO:0000259" key="1">
    <source>
        <dbReference type="Pfam" id="PF01883"/>
    </source>
</evidence>
<dbReference type="Pfam" id="PF01883">
    <property type="entry name" value="FeS_assembly_P"/>
    <property type="match status" value="1"/>
</dbReference>